<gene>
    <name evidence="1" type="ORF">DICVIV_12942</name>
</gene>
<dbReference type="OrthoDB" id="410104at2759"/>
<dbReference type="Proteomes" id="UP000053766">
    <property type="component" value="Unassembled WGS sequence"/>
</dbReference>
<name>A0A0D8X923_DICVI</name>
<keyword evidence="2" id="KW-1185">Reference proteome</keyword>
<evidence type="ECO:0000313" key="2">
    <source>
        <dbReference type="Proteomes" id="UP000053766"/>
    </source>
</evidence>
<dbReference type="EMBL" id="KN716908">
    <property type="protein sequence ID" value="KJH41090.1"/>
    <property type="molecule type" value="Genomic_DNA"/>
</dbReference>
<evidence type="ECO:0000313" key="1">
    <source>
        <dbReference type="EMBL" id="KJH41090.1"/>
    </source>
</evidence>
<reference evidence="2" key="2">
    <citation type="journal article" date="2016" name="Sci. Rep.">
        <title>Dictyocaulus viviparus genome, variome and transcriptome elucidate lungworm biology and support future intervention.</title>
        <authorList>
            <person name="McNulty S.N."/>
            <person name="Strube C."/>
            <person name="Rosa B.A."/>
            <person name="Martin J.C."/>
            <person name="Tyagi R."/>
            <person name="Choi Y.J."/>
            <person name="Wang Q."/>
            <person name="Hallsworth Pepin K."/>
            <person name="Zhang X."/>
            <person name="Ozersky P."/>
            <person name="Wilson R.K."/>
            <person name="Sternberg P.W."/>
            <person name="Gasser R.B."/>
            <person name="Mitreva M."/>
        </authorList>
    </citation>
    <scope>NUCLEOTIDE SEQUENCE [LARGE SCALE GENOMIC DNA]</scope>
    <source>
        <strain evidence="2">HannoverDv2000</strain>
    </source>
</reference>
<protein>
    <submittedName>
        <fullName evidence="1">Uncharacterized protein</fullName>
    </submittedName>
</protein>
<organism evidence="1 2">
    <name type="scientific">Dictyocaulus viviparus</name>
    <name type="common">Bovine lungworm</name>
    <dbReference type="NCBI Taxonomy" id="29172"/>
    <lineage>
        <taxon>Eukaryota</taxon>
        <taxon>Metazoa</taxon>
        <taxon>Ecdysozoa</taxon>
        <taxon>Nematoda</taxon>
        <taxon>Chromadorea</taxon>
        <taxon>Rhabditida</taxon>
        <taxon>Rhabditina</taxon>
        <taxon>Rhabditomorpha</taxon>
        <taxon>Strongyloidea</taxon>
        <taxon>Metastrongylidae</taxon>
        <taxon>Dictyocaulus</taxon>
    </lineage>
</organism>
<dbReference type="AlphaFoldDB" id="A0A0D8X923"/>
<dbReference type="SUPFAM" id="SSF55797">
    <property type="entry name" value="PR-1-like"/>
    <property type="match status" value="1"/>
</dbReference>
<sequence length="116" mass="13684">MANAKTNRLGCAFEICDDQFNREYVLFVCKYGTDTNTVDHIYTITRFVEVQQEYKKHFFHQPLKAFNFVETEAVMETFNNQALLAQYIKILRCIERSLIAFILLDFYSAYPIGPLY</sequence>
<reference evidence="1 2" key="1">
    <citation type="submission" date="2013-11" db="EMBL/GenBank/DDBJ databases">
        <title>Draft genome of the bovine lungworm Dictyocaulus viviparus.</title>
        <authorList>
            <person name="Mitreva M."/>
        </authorList>
    </citation>
    <scope>NUCLEOTIDE SEQUENCE [LARGE SCALE GENOMIC DNA]</scope>
    <source>
        <strain evidence="1 2">HannoverDv2000</strain>
    </source>
</reference>
<accession>A0A0D8X923</accession>
<proteinExistence type="predicted"/>
<dbReference type="Gene3D" id="3.40.33.10">
    <property type="entry name" value="CAP"/>
    <property type="match status" value="1"/>
</dbReference>
<dbReference type="InterPro" id="IPR035940">
    <property type="entry name" value="CAP_sf"/>
</dbReference>